<dbReference type="Proteomes" id="UP001595699">
    <property type="component" value="Unassembled WGS sequence"/>
</dbReference>
<sequence length="153" mass="15456">MPGGAHLRRAIVVAVVALALATSCAPGPVSVTPVSGAPAACRALLAALPATVESLPSREVSPAGGGAAWGSPPVVLRCGVSRPAAMTQSASCMEVNDVGWFAEQREPGYVFTTIGRAVNVELTVPSKYAPESNALVDIADAVKAHVPARSQCV</sequence>
<gene>
    <name evidence="2" type="ORF">ACFOUW_11175</name>
</gene>
<name>A0ABV7Y8C5_9ACTN</name>
<protein>
    <submittedName>
        <fullName evidence="2">DUF3515 domain-containing protein</fullName>
    </submittedName>
</protein>
<evidence type="ECO:0000313" key="2">
    <source>
        <dbReference type="EMBL" id="MFC3761402.1"/>
    </source>
</evidence>
<evidence type="ECO:0000256" key="1">
    <source>
        <dbReference type="SAM" id="SignalP"/>
    </source>
</evidence>
<proteinExistence type="predicted"/>
<feature type="chain" id="PRO_5046005808" evidence="1">
    <location>
        <begin position="26"/>
        <end position="153"/>
    </location>
</feature>
<accession>A0ABV7Y8C5</accession>
<evidence type="ECO:0000313" key="3">
    <source>
        <dbReference type="Proteomes" id="UP001595699"/>
    </source>
</evidence>
<dbReference type="RefSeq" id="WP_205118466.1">
    <property type="nucleotide sequence ID" value="NZ_JAFBCM010000001.1"/>
</dbReference>
<reference evidence="3" key="1">
    <citation type="journal article" date="2019" name="Int. J. Syst. Evol. Microbiol.">
        <title>The Global Catalogue of Microorganisms (GCM) 10K type strain sequencing project: providing services to taxonomists for standard genome sequencing and annotation.</title>
        <authorList>
            <consortium name="The Broad Institute Genomics Platform"/>
            <consortium name="The Broad Institute Genome Sequencing Center for Infectious Disease"/>
            <person name="Wu L."/>
            <person name="Ma J."/>
        </authorList>
    </citation>
    <scope>NUCLEOTIDE SEQUENCE [LARGE SCALE GENOMIC DNA]</scope>
    <source>
        <strain evidence="3">CGMCC 4.7241</strain>
    </source>
</reference>
<comment type="caution">
    <text evidence="2">The sequence shown here is derived from an EMBL/GenBank/DDBJ whole genome shotgun (WGS) entry which is preliminary data.</text>
</comment>
<organism evidence="2 3">
    <name type="scientific">Tenggerimyces flavus</name>
    <dbReference type="NCBI Taxonomy" id="1708749"/>
    <lineage>
        <taxon>Bacteria</taxon>
        <taxon>Bacillati</taxon>
        <taxon>Actinomycetota</taxon>
        <taxon>Actinomycetes</taxon>
        <taxon>Propionibacteriales</taxon>
        <taxon>Nocardioidaceae</taxon>
        <taxon>Tenggerimyces</taxon>
    </lineage>
</organism>
<dbReference type="InterPro" id="IPR021903">
    <property type="entry name" value="DUF3515"/>
</dbReference>
<dbReference type="EMBL" id="JBHRZH010000008">
    <property type="protein sequence ID" value="MFC3761402.1"/>
    <property type="molecule type" value="Genomic_DNA"/>
</dbReference>
<dbReference type="Pfam" id="PF12028">
    <property type="entry name" value="DUF3515"/>
    <property type="match status" value="1"/>
</dbReference>
<keyword evidence="3" id="KW-1185">Reference proteome</keyword>
<keyword evidence="1" id="KW-0732">Signal</keyword>
<feature type="signal peptide" evidence="1">
    <location>
        <begin position="1"/>
        <end position="25"/>
    </location>
</feature>